<dbReference type="AlphaFoldDB" id="A0A3L5TRE4"/>
<reference evidence="2 3" key="1">
    <citation type="journal article" date="2016" name="PLoS ONE">
        <title>A First Insight into the Genome of the Filter-Feeder Mussel Mytilus galloprovincialis.</title>
        <authorList>
            <person name="Murgarella M."/>
            <person name="Puiu D."/>
            <person name="Novoa B."/>
            <person name="Figueras A."/>
            <person name="Posada D."/>
            <person name="Canchaya C."/>
        </authorList>
    </citation>
    <scope>NUCLEOTIDE SEQUENCE [LARGE SCALE GENOMIC DNA]</scope>
    <source>
        <tissue evidence="2">Muscle</tissue>
    </source>
</reference>
<accession>A0A3L5TRE4</accession>
<protein>
    <submittedName>
        <fullName evidence="2">Uncharacterized protein</fullName>
    </submittedName>
</protein>
<organism evidence="2 3">
    <name type="scientific">Mytilus galloprovincialis</name>
    <name type="common">Mediterranean mussel</name>
    <dbReference type="NCBI Taxonomy" id="29158"/>
    <lineage>
        <taxon>Eukaryota</taxon>
        <taxon>Metazoa</taxon>
        <taxon>Spiralia</taxon>
        <taxon>Lophotrochozoa</taxon>
        <taxon>Mollusca</taxon>
        <taxon>Bivalvia</taxon>
        <taxon>Autobranchia</taxon>
        <taxon>Pteriomorphia</taxon>
        <taxon>Mytilida</taxon>
        <taxon>Mytiloidea</taxon>
        <taxon>Mytilidae</taxon>
        <taxon>Mytilinae</taxon>
        <taxon>Mytilus</taxon>
    </lineage>
</organism>
<comment type="caution">
    <text evidence="2">The sequence shown here is derived from an EMBL/GenBank/DDBJ whole genome shotgun (WGS) entry which is preliminary data.</text>
</comment>
<dbReference type="Proteomes" id="UP000266721">
    <property type="component" value="Unassembled WGS sequence"/>
</dbReference>
<feature type="region of interest" description="Disordered" evidence="1">
    <location>
        <begin position="160"/>
        <end position="218"/>
    </location>
</feature>
<sequence length="218" mass="22907">MSIETTTQPSTTEVTTATECVKEKVVLDESNIESNDLSSPLSTIDKDALQEKDDNKFVETNESIIVLLVSGLDDQVNGVKVTGDGIATITVKYKLPNNQDFITVQAPNVRPGDEIPLELKSYNVIRITVTKEPGSNSIRLDSVEVSTCAKLTTVSVVSTTALPPSTPVTSQTEKAPTTSALPTTVPTTAVTAVQPTKASSPSITSGPSSTTSVPTTTP</sequence>
<evidence type="ECO:0000313" key="2">
    <source>
        <dbReference type="EMBL" id="OPL21753.1"/>
    </source>
</evidence>
<evidence type="ECO:0000313" key="3">
    <source>
        <dbReference type="Proteomes" id="UP000266721"/>
    </source>
</evidence>
<name>A0A3L5TRE4_MYTGA</name>
<feature type="non-terminal residue" evidence="2">
    <location>
        <position position="218"/>
    </location>
</feature>
<proteinExistence type="predicted"/>
<dbReference type="EMBL" id="KV588918">
    <property type="protein sequence ID" value="OPL21753.1"/>
    <property type="molecule type" value="Genomic_DNA"/>
</dbReference>
<feature type="non-terminal residue" evidence="2">
    <location>
        <position position="1"/>
    </location>
</feature>
<keyword evidence="3" id="KW-1185">Reference proteome</keyword>
<evidence type="ECO:0000256" key="1">
    <source>
        <dbReference type="SAM" id="MobiDB-lite"/>
    </source>
</evidence>
<gene>
    <name evidence="2" type="ORF">AM593_00471</name>
</gene>